<name>A0AAD9Y8X8_COLKA</name>
<dbReference type="Proteomes" id="UP001281614">
    <property type="component" value="Unassembled WGS sequence"/>
</dbReference>
<accession>A0AAD9Y8X8</accession>
<proteinExistence type="predicted"/>
<protein>
    <submittedName>
        <fullName evidence="2">Uncharacterized protein</fullName>
    </submittedName>
</protein>
<evidence type="ECO:0000256" key="1">
    <source>
        <dbReference type="SAM" id="MobiDB-lite"/>
    </source>
</evidence>
<organism evidence="2 3">
    <name type="scientific">Colletotrichum kahawae</name>
    <name type="common">Coffee berry disease fungus</name>
    <dbReference type="NCBI Taxonomy" id="34407"/>
    <lineage>
        <taxon>Eukaryota</taxon>
        <taxon>Fungi</taxon>
        <taxon>Dikarya</taxon>
        <taxon>Ascomycota</taxon>
        <taxon>Pezizomycotina</taxon>
        <taxon>Sordariomycetes</taxon>
        <taxon>Hypocreomycetidae</taxon>
        <taxon>Glomerellales</taxon>
        <taxon>Glomerellaceae</taxon>
        <taxon>Colletotrichum</taxon>
        <taxon>Colletotrichum gloeosporioides species complex</taxon>
    </lineage>
</organism>
<keyword evidence="3" id="KW-1185">Reference proteome</keyword>
<dbReference type="AlphaFoldDB" id="A0AAD9Y8X8"/>
<feature type="region of interest" description="Disordered" evidence="1">
    <location>
        <begin position="190"/>
        <end position="212"/>
    </location>
</feature>
<dbReference type="EMBL" id="VYYT01000311">
    <property type="protein sequence ID" value="KAK2744495.1"/>
    <property type="molecule type" value="Genomic_DNA"/>
</dbReference>
<evidence type="ECO:0000313" key="2">
    <source>
        <dbReference type="EMBL" id="KAK2744495.1"/>
    </source>
</evidence>
<sequence>MPCSRVSPTQLASPILYSRGALDPNLFETIACGTPDWRHHTGAPAREEAGESWWGSSRSQATLPTAKCARILACFSVDAHGSIKQQIRDEHEASSLQFLEAVMPAHYHQQSNPPQRAQLSSLATDTLGLACPNLATNSYFIKGLPHTVMKKAPNGSRKRKMYRGSSEPRTNTSSQLPCLVCTEEGQAVAHQGPGPITPSNMWPSWSSPWGSA</sequence>
<feature type="compositionally biased region" description="Low complexity" evidence="1">
    <location>
        <begin position="198"/>
        <end position="212"/>
    </location>
</feature>
<gene>
    <name evidence="2" type="ORF">CKAH01_06752</name>
</gene>
<feature type="region of interest" description="Disordered" evidence="1">
    <location>
        <begin position="152"/>
        <end position="174"/>
    </location>
</feature>
<evidence type="ECO:0000313" key="3">
    <source>
        <dbReference type="Proteomes" id="UP001281614"/>
    </source>
</evidence>
<comment type="caution">
    <text evidence="2">The sequence shown here is derived from an EMBL/GenBank/DDBJ whole genome shotgun (WGS) entry which is preliminary data.</text>
</comment>
<reference evidence="2" key="1">
    <citation type="submission" date="2023-02" db="EMBL/GenBank/DDBJ databases">
        <title>Colletotrichum kahawae CIFC_Que2 genome sequencing and assembly.</title>
        <authorList>
            <person name="Baroncelli R."/>
        </authorList>
    </citation>
    <scope>NUCLEOTIDE SEQUENCE</scope>
    <source>
        <strain evidence="2">CIFC_Que2</strain>
    </source>
</reference>